<evidence type="ECO:0000313" key="2">
    <source>
        <dbReference type="Proteomes" id="UP000482487"/>
    </source>
</evidence>
<dbReference type="OrthoDB" id="5471998at2"/>
<dbReference type="AlphaFoldDB" id="A0A7C9J6K4"/>
<accession>A0A7C9J6K4</accession>
<sequence length="115" mass="12471">MGEYIQIRVIAQTFDQEAAETRYPKLYALAWPVEATPGDSHRGLVELAATLDDRVRLGDLPAPERKALTPGVEKVMAAKAALEGALGERDAKAADQASYQLEDALAELEKLAPRP</sequence>
<keyword evidence="2" id="KW-1185">Reference proteome</keyword>
<dbReference type="EMBL" id="WVUD01000001">
    <property type="protein sequence ID" value="MYL81718.1"/>
    <property type="molecule type" value="Genomic_DNA"/>
</dbReference>
<organism evidence="1 2">
    <name type="scientific">Solidesulfovibrio aerotolerans</name>
    <dbReference type="NCBI Taxonomy" id="295255"/>
    <lineage>
        <taxon>Bacteria</taxon>
        <taxon>Pseudomonadati</taxon>
        <taxon>Thermodesulfobacteriota</taxon>
        <taxon>Desulfovibrionia</taxon>
        <taxon>Desulfovibrionales</taxon>
        <taxon>Desulfovibrionaceae</taxon>
        <taxon>Solidesulfovibrio</taxon>
    </lineage>
</organism>
<proteinExistence type="predicted"/>
<gene>
    <name evidence="1" type="ORF">GTA51_01005</name>
</gene>
<protein>
    <submittedName>
        <fullName evidence="1">Uncharacterized protein</fullName>
    </submittedName>
</protein>
<name>A0A7C9J6K4_9BACT</name>
<evidence type="ECO:0000313" key="1">
    <source>
        <dbReference type="EMBL" id="MYL81718.1"/>
    </source>
</evidence>
<comment type="caution">
    <text evidence="1">The sequence shown here is derived from an EMBL/GenBank/DDBJ whole genome shotgun (WGS) entry which is preliminary data.</text>
</comment>
<dbReference type="RefSeq" id="WP_160957923.1">
    <property type="nucleotide sequence ID" value="NZ_WVUD01000001.1"/>
</dbReference>
<dbReference type="Proteomes" id="UP000482487">
    <property type="component" value="Unassembled WGS sequence"/>
</dbReference>
<reference evidence="1 2" key="1">
    <citation type="submission" date="2020-01" db="EMBL/GenBank/DDBJ databases">
        <title>Genome sequence of Desulfovibrio aerotolerans DSM 16695(T).</title>
        <authorList>
            <person name="Karnachuk O."/>
            <person name="Avakyan M."/>
            <person name="Mardanov A."/>
            <person name="Kadnikov V."/>
            <person name="Ravin N."/>
        </authorList>
    </citation>
    <scope>NUCLEOTIDE SEQUENCE [LARGE SCALE GENOMIC DNA]</scope>
    <source>
        <strain evidence="1 2">DSM 16695</strain>
    </source>
</reference>